<keyword evidence="5" id="KW-0735">Signal-anchor</keyword>
<keyword evidence="5" id="KW-0653">Protein transport</keyword>
<dbReference type="GO" id="GO:0005886">
    <property type="term" value="C:plasma membrane"/>
    <property type="evidence" value="ECO:0007669"/>
    <property type="project" value="UniProtKB-SubCell"/>
</dbReference>
<accession>A0A011MHA3</accession>
<feature type="region of interest" description="Disordered" evidence="6">
    <location>
        <begin position="56"/>
        <end position="80"/>
    </location>
</feature>
<dbReference type="GO" id="GO:0015031">
    <property type="term" value="P:protein transport"/>
    <property type="evidence" value="ECO:0007669"/>
    <property type="project" value="UniProtKB-UniRule"/>
</dbReference>
<sequence>MSFQLLPAIALSLLLHAAVLWWNVVAFDFRPPPTPRLQASLQPPIRQLPASDESLLKDTLSTGDPSPAAATTPPRPTAATATSRAVARRQVEAAQRKLAQHLYYPPEAVARGIEGEVRLLLRLADDGRIVDVELAASSGHAILDQAAVKAAYAMGRAHWAQSRELILPVIFRLQ</sequence>
<dbReference type="STRING" id="1454001.AW08_00491"/>
<comment type="similarity">
    <text evidence="5">Belongs to the TonB family.</text>
</comment>
<keyword evidence="5" id="KW-0997">Cell inner membrane</keyword>
<evidence type="ECO:0000256" key="1">
    <source>
        <dbReference type="ARBA" id="ARBA00004167"/>
    </source>
</evidence>
<keyword evidence="3" id="KW-1133">Transmembrane helix</keyword>
<dbReference type="Gene3D" id="3.30.1150.10">
    <property type="match status" value="1"/>
</dbReference>
<comment type="caution">
    <text evidence="8">The sequence shown here is derived from an EMBL/GenBank/DDBJ whole genome shotgun (WGS) entry which is preliminary data.</text>
</comment>
<dbReference type="Proteomes" id="UP000020218">
    <property type="component" value="Unassembled WGS sequence"/>
</dbReference>
<evidence type="ECO:0000259" key="7">
    <source>
        <dbReference type="PROSITE" id="PS52015"/>
    </source>
</evidence>
<dbReference type="EMBL" id="JFAX01000002">
    <property type="protein sequence ID" value="EXI69283.1"/>
    <property type="molecule type" value="Genomic_DNA"/>
</dbReference>
<dbReference type="InterPro" id="IPR006260">
    <property type="entry name" value="TonB/TolA_C"/>
</dbReference>
<evidence type="ECO:0000256" key="2">
    <source>
        <dbReference type="ARBA" id="ARBA00022692"/>
    </source>
</evidence>
<evidence type="ECO:0000256" key="6">
    <source>
        <dbReference type="SAM" id="MobiDB-lite"/>
    </source>
</evidence>
<keyword evidence="4" id="KW-0472">Membrane</keyword>
<evidence type="ECO:0000256" key="3">
    <source>
        <dbReference type="ARBA" id="ARBA00022989"/>
    </source>
</evidence>
<dbReference type="GO" id="GO:0031992">
    <property type="term" value="F:energy transducer activity"/>
    <property type="evidence" value="ECO:0007669"/>
    <property type="project" value="InterPro"/>
</dbReference>
<feature type="compositionally biased region" description="Low complexity" evidence="6">
    <location>
        <begin position="65"/>
        <end position="80"/>
    </location>
</feature>
<dbReference type="SUPFAM" id="SSF74653">
    <property type="entry name" value="TolA/TonB C-terminal domain"/>
    <property type="match status" value="1"/>
</dbReference>
<keyword evidence="9" id="KW-1185">Reference proteome</keyword>
<name>A0A011MHA3_9PROT</name>
<dbReference type="InterPro" id="IPR037682">
    <property type="entry name" value="TonB_C"/>
</dbReference>
<keyword evidence="2" id="KW-0812">Transmembrane</keyword>
<dbReference type="Pfam" id="PF03544">
    <property type="entry name" value="TonB_C"/>
    <property type="match status" value="1"/>
</dbReference>
<dbReference type="PATRIC" id="fig|1454001.3.peg.455"/>
<keyword evidence="5" id="KW-1003">Cell membrane</keyword>
<comment type="subcellular location">
    <subcellularLocation>
        <location evidence="5">Cell inner membrane</location>
        <topology evidence="5">Single-pass membrane protein</topology>
        <orientation evidence="5">Periplasmic side</orientation>
    </subcellularLocation>
    <subcellularLocation>
        <location evidence="1">Membrane</location>
        <topology evidence="1">Single-pass membrane protein</topology>
    </subcellularLocation>
</comment>
<evidence type="ECO:0000256" key="4">
    <source>
        <dbReference type="ARBA" id="ARBA00023136"/>
    </source>
</evidence>
<protein>
    <recommendedName>
        <fullName evidence="5">Protein TonB</fullName>
    </recommendedName>
</protein>
<reference evidence="8" key="1">
    <citation type="submission" date="2014-02" db="EMBL/GenBank/DDBJ databases">
        <title>Expanding our view of genomic diversity in Candidatus Accumulibacter clades.</title>
        <authorList>
            <person name="Skennerton C.T."/>
            <person name="Barr J.J."/>
            <person name="Slater F.R."/>
            <person name="Bond P.L."/>
            <person name="Tyson G.W."/>
        </authorList>
    </citation>
    <scope>NUCLEOTIDE SEQUENCE [LARGE SCALE GENOMIC DNA]</scope>
</reference>
<dbReference type="PROSITE" id="PS52015">
    <property type="entry name" value="TONB_CTD"/>
    <property type="match status" value="1"/>
</dbReference>
<evidence type="ECO:0000313" key="8">
    <source>
        <dbReference type="EMBL" id="EXI69283.1"/>
    </source>
</evidence>
<dbReference type="GO" id="GO:0030288">
    <property type="term" value="C:outer membrane-bounded periplasmic space"/>
    <property type="evidence" value="ECO:0007669"/>
    <property type="project" value="InterPro"/>
</dbReference>
<dbReference type="InterPro" id="IPR003538">
    <property type="entry name" value="TonB"/>
</dbReference>
<keyword evidence="5" id="KW-0813">Transport</keyword>
<dbReference type="PRINTS" id="PR01374">
    <property type="entry name" value="TONBPROTEIN"/>
</dbReference>
<dbReference type="NCBIfam" id="TIGR01352">
    <property type="entry name" value="tonB_Cterm"/>
    <property type="match status" value="1"/>
</dbReference>
<evidence type="ECO:0000313" key="9">
    <source>
        <dbReference type="Proteomes" id="UP000020218"/>
    </source>
</evidence>
<feature type="domain" description="TonB C-terminal" evidence="7">
    <location>
        <begin position="89"/>
        <end position="174"/>
    </location>
</feature>
<dbReference type="GO" id="GO:0055085">
    <property type="term" value="P:transmembrane transport"/>
    <property type="evidence" value="ECO:0007669"/>
    <property type="project" value="InterPro"/>
</dbReference>
<proteinExistence type="inferred from homology"/>
<organism evidence="8 9">
    <name type="scientific">Candidatus Accumulibacter adjunctus</name>
    <dbReference type="NCBI Taxonomy" id="1454001"/>
    <lineage>
        <taxon>Bacteria</taxon>
        <taxon>Pseudomonadati</taxon>
        <taxon>Pseudomonadota</taxon>
        <taxon>Betaproteobacteria</taxon>
        <taxon>Candidatus Accumulibacter</taxon>
    </lineage>
</organism>
<evidence type="ECO:0000256" key="5">
    <source>
        <dbReference type="RuleBase" id="RU362123"/>
    </source>
</evidence>
<comment type="function">
    <text evidence="5">Interacts with outer membrane receptor proteins that carry out high-affinity binding and energy dependent uptake into the periplasmic space of specific substrates. It could act to transduce energy from the cytoplasmic membrane to specific energy-requiring processes in the outer membrane, resulting in the release into the periplasm of ligands bound by these outer membrane proteins.</text>
</comment>
<dbReference type="GO" id="GO:0015891">
    <property type="term" value="P:siderophore transport"/>
    <property type="evidence" value="ECO:0007669"/>
    <property type="project" value="InterPro"/>
</dbReference>
<gene>
    <name evidence="8" type="ORF">AW08_00491</name>
</gene>
<dbReference type="AlphaFoldDB" id="A0A011MHA3"/>